<sequence>MENTSRLAVFLQPPAKVQVGGHLHPPFTVELSNAGDGSRGTYVGNVVVLRTVGNEDASKLVQGIKSVSGQLKHGSRDSYLFAFPELLISGVGEFRLRADIYRFENALELVGQVESNRITVDGNTAPRAMASKSRVAKGNAGRDRLELHERQSNHGAVADGEEARMNMARDAGAPGTKHGG</sequence>
<protein>
    <recommendedName>
        <fullName evidence="3">Velvet domain-containing protein</fullName>
    </recommendedName>
</protein>
<gene>
    <name evidence="1" type="ORF">MAM_05219</name>
</gene>
<name>A0A0B2WW23_METAS</name>
<dbReference type="HOGENOM" id="CLU_1496560_0_0_1"/>
<comment type="caution">
    <text evidence="1">The sequence shown here is derived from an EMBL/GenBank/DDBJ whole genome shotgun (WGS) entry which is preliminary data.</text>
</comment>
<evidence type="ECO:0000313" key="2">
    <source>
        <dbReference type="Proteomes" id="UP000030816"/>
    </source>
</evidence>
<dbReference type="EMBL" id="AZHE01000012">
    <property type="protein sequence ID" value="KHN97110.1"/>
    <property type="molecule type" value="Genomic_DNA"/>
</dbReference>
<dbReference type="GeneID" id="63739674"/>
<proteinExistence type="predicted"/>
<dbReference type="RefSeq" id="XP_040678176.1">
    <property type="nucleotide sequence ID" value="XM_040824017.1"/>
</dbReference>
<evidence type="ECO:0000313" key="1">
    <source>
        <dbReference type="EMBL" id="KHN97110.1"/>
    </source>
</evidence>
<accession>A0A0B2WW23</accession>
<dbReference type="OrthoDB" id="4934717at2759"/>
<evidence type="ECO:0008006" key="3">
    <source>
        <dbReference type="Google" id="ProtNLM"/>
    </source>
</evidence>
<dbReference type="AlphaFoldDB" id="A0A0B2WW23"/>
<reference evidence="1 2" key="1">
    <citation type="journal article" date="2014" name="Proc. Natl. Acad. Sci. U.S.A.">
        <title>Trajectory and genomic determinants of fungal-pathogen speciation and host adaptation.</title>
        <authorList>
            <person name="Hu X."/>
            <person name="Xiao G."/>
            <person name="Zheng P."/>
            <person name="Shang Y."/>
            <person name="Su Y."/>
            <person name="Zhang X."/>
            <person name="Liu X."/>
            <person name="Zhan S."/>
            <person name="St Leger R.J."/>
            <person name="Wang C."/>
        </authorList>
    </citation>
    <scope>NUCLEOTIDE SEQUENCE [LARGE SCALE GENOMIC DNA]</scope>
    <source>
        <strain evidence="1 2">ARSEF 1941</strain>
    </source>
</reference>
<keyword evidence="2" id="KW-1185">Reference proteome</keyword>
<dbReference type="Proteomes" id="UP000030816">
    <property type="component" value="Unassembled WGS sequence"/>
</dbReference>
<organism evidence="1 2">
    <name type="scientific">Metarhizium album (strain ARSEF 1941)</name>
    <dbReference type="NCBI Taxonomy" id="1081103"/>
    <lineage>
        <taxon>Eukaryota</taxon>
        <taxon>Fungi</taxon>
        <taxon>Dikarya</taxon>
        <taxon>Ascomycota</taxon>
        <taxon>Pezizomycotina</taxon>
        <taxon>Sordariomycetes</taxon>
        <taxon>Hypocreomycetidae</taxon>
        <taxon>Hypocreales</taxon>
        <taxon>Clavicipitaceae</taxon>
        <taxon>Metarhizium</taxon>
    </lineage>
</organism>